<gene>
    <name evidence="2" type="ORF">IE37_01795</name>
</gene>
<dbReference type="RefSeq" id="WP_109726558.1">
    <property type="nucleotide sequence ID" value="NZ_QGDI01000006.1"/>
</dbReference>
<dbReference type="Pfam" id="PF13481">
    <property type="entry name" value="AAA_25"/>
    <property type="match status" value="1"/>
</dbReference>
<reference evidence="2 3" key="1">
    <citation type="submission" date="2018-05" db="EMBL/GenBank/DDBJ databases">
        <title>The Hungate 1000. A catalogue of reference genomes from the rumen microbiome.</title>
        <authorList>
            <person name="Kelly W."/>
        </authorList>
    </citation>
    <scope>NUCLEOTIDE SEQUENCE [LARGE SCALE GENOMIC DNA]</scope>
    <source>
        <strain evidence="2 3">SAb67</strain>
    </source>
</reference>
<organism evidence="2 3">
    <name type="scientific">Ruminococcus flavefaciens</name>
    <dbReference type="NCBI Taxonomy" id="1265"/>
    <lineage>
        <taxon>Bacteria</taxon>
        <taxon>Bacillati</taxon>
        <taxon>Bacillota</taxon>
        <taxon>Clostridia</taxon>
        <taxon>Eubacteriales</taxon>
        <taxon>Oscillospiraceae</taxon>
        <taxon>Ruminococcus</taxon>
    </lineage>
</organism>
<evidence type="ECO:0000313" key="2">
    <source>
        <dbReference type="EMBL" id="PWJ12710.1"/>
    </source>
</evidence>
<evidence type="ECO:0000256" key="1">
    <source>
        <dbReference type="SAM" id="MobiDB-lite"/>
    </source>
</evidence>
<feature type="compositionally biased region" description="Polar residues" evidence="1">
    <location>
        <begin position="330"/>
        <end position="347"/>
    </location>
</feature>
<name>A0A315XYL9_RUMFL</name>
<comment type="caution">
    <text evidence="2">The sequence shown here is derived from an EMBL/GenBank/DDBJ whole genome shotgun (WGS) entry which is preliminary data.</text>
</comment>
<evidence type="ECO:0000313" key="3">
    <source>
        <dbReference type="Proteomes" id="UP000245720"/>
    </source>
</evidence>
<proteinExistence type="predicted"/>
<dbReference type="SUPFAM" id="SSF52540">
    <property type="entry name" value="P-loop containing nucleoside triphosphate hydrolases"/>
    <property type="match status" value="1"/>
</dbReference>
<dbReference type="AlphaFoldDB" id="A0A315XYL9"/>
<dbReference type="EMBL" id="QGDI01000006">
    <property type="protein sequence ID" value="PWJ12710.1"/>
    <property type="molecule type" value="Genomic_DNA"/>
</dbReference>
<dbReference type="Proteomes" id="UP000245720">
    <property type="component" value="Unassembled WGS sequence"/>
</dbReference>
<dbReference type="InterPro" id="IPR027417">
    <property type="entry name" value="P-loop_NTPase"/>
</dbReference>
<dbReference type="Gene3D" id="3.40.50.300">
    <property type="entry name" value="P-loop containing nucleotide triphosphate hydrolases"/>
    <property type="match status" value="1"/>
</dbReference>
<feature type="region of interest" description="Disordered" evidence="1">
    <location>
        <begin position="326"/>
        <end position="347"/>
    </location>
</feature>
<sequence>MSNVLQTKTAEEILSTVFKPKEFIIDGLLTQGLYVLAGAQKVGKSWLAMDICLSIATGVPIFGRDTIQGTALYLCLEDNYQRLQRRLFKMNAEPIENLHFAVAADKIGAGLEEQIENFKKEHDDLKIVVVDVMQMVRSNVESSYGADYAELIALKQLAYHLNICILLIHHMRKAKDDNPFNMMTGSTGIGGATDGNFALKETKCGSGKAIMYCQGRDIEYTELRMHFDTDVMRWIVENEPAAQKSRDNIVLSAVYLFIKERIHFEGTATELVAELKSVTDEVIYPNRVTRDLVQNGYELSKYGIDFKYERVHKGRVIILHYNGKRDSSDGRNVTVTPALPDSSQTSI</sequence>
<dbReference type="OrthoDB" id="9775547at2"/>
<accession>A0A315XYL9</accession>
<protein>
    <submittedName>
        <fullName evidence="2">AAA domain-containing protein</fullName>
    </submittedName>
</protein>